<organism evidence="1 2">
    <name type="scientific">Populus alba x Populus x berolinensis</name>
    <dbReference type="NCBI Taxonomy" id="444605"/>
    <lineage>
        <taxon>Eukaryota</taxon>
        <taxon>Viridiplantae</taxon>
        <taxon>Streptophyta</taxon>
        <taxon>Embryophyta</taxon>
        <taxon>Tracheophyta</taxon>
        <taxon>Spermatophyta</taxon>
        <taxon>Magnoliopsida</taxon>
        <taxon>eudicotyledons</taxon>
        <taxon>Gunneridae</taxon>
        <taxon>Pentapetalae</taxon>
        <taxon>rosids</taxon>
        <taxon>fabids</taxon>
        <taxon>Malpighiales</taxon>
        <taxon>Salicaceae</taxon>
        <taxon>Saliceae</taxon>
        <taxon>Populus</taxon>
    </lineage>
</organism>
<reference evidence="1" key="1">
    <citation type="journal article" date="2023" name="Mol. Ecol. Resour.">
        <title>Chromosome-level genome assembly of a triploid poplar Populus alba 'Berolinensis'.</title>
        <authorList>
            <person name="Chen S."/>
            <person name="Yu Y."/>
            <person name="Wang X."/>
            <person name="Wang S."/>
            <person name="Zhang T."/>
            <person name="Zhou Y."/>
            <person name="He R."/>
            <person name="Meng N."/>
            <person name="Wang Y."/>
            <person name="Liu W."/>
            <person name="Liu Z."/>
            <person name="Liu J."/>
            <person name="Guo Q."/>
            <person name="Huang H."/>
            <person name="Sederoff R.R."/>
            <person name="Wang G."/>
            <person name="Qu G."/>
            <person name="Chen S."/>
        </authorList>
    </citation>
    <scope>NUCLEOTIDE SEQUENCE</scope>
    <source>
        <strain evidence="1">SC-2020</strain>
    </source>
</reference>
<dbReference type="PANTHER" id="PTHR33831:SF4">
    <property type="entry name" value="GPI-ANCHORED PROTEIN"/>
    <property type="match status" value="1"/>
</dbReference>
<proteinExistence type="predicted"/>
<evidence type="ECO:0000313" key="2">
    <source>
        <dbReference type="Proteomes" id="UP001164929"/>
    </source>
</evidence>
<protein>
    <submittedName>
        <fullName evidence="1">Uncharacterized protein</fullName>
    </submittedName>
</protein>
<accession>A0AAD6LE87</accession>
<dbReference type="EMBL" id="JAQIZT010000017">
    <property type="protein sequence ID" value="KAJ6959070.1"/>
    <property type="molecule type" value="Genomic_DNA"/>
</dbReference>
<dbReference type="AlphaFoldDB" id="A0AAD6LE87"/>
<dbReference type="GO" id="GO:0005886">
    <property type="term" value="C:plasma membrane"/>
    <property type="evidence" value="ECO:0007669"/>
    <property type="project" value="TreeGrafter"/>
</dbReference>
<dbReference type="Proteomes" id="UP001164929">
    <property type="component" value="Chromosome 17"/>
</dbReference>
<dbReference type="PANTHER" id="PTHR33831">
    <property type="entry name" value="GPI-ANCHORED PROTEIN"/>
    <property type="match status" value="1"/>
</dbReference>
<gene>
    <name evidence="1" type="ORF">NC653_037383</name>
</gene>
<comment type="caution">
    <text evidence="1">The sequence shown here is derived from an EMBL/GenBank/DDBJ whole genome shotgun (WGS) entry which is preliminary data.</text>
</comment>
<name>A0AAD6LE87_9ROSI</name>
<sequence>MDCVLVDAKQHMDNKIKVRFLGYIWMPSAKRCLLRSLPADVILDNSTGFSFTCDLTDNIAAPWPSSSSVSSVSLCAPEMSLPALPTSQIRNPGNRGGELELLCIVVLKRLVKGLNRFEIGGGVSGNLTLCGDFYLYILMSSLLRGTKLICVLIRQQVITGGHYVCGACFYVHPMQVKQVTHFAALQMVVRLDSRDGVKRKVWAARLSGIGLNSVSPSEK</sequence>
<dbReference type="InterPro" id="IPR040336">
    <property type="entry name" value="At1g61900-like"/>
</dbReference>
<evidence type="ECO:0000313" key="1">
    <source>
        <dbReference type="EMBL" id="KAJ6959070.1"/>
    </source>
</evidence>
<keyword evidence="2" id="KW-1185">Reference proteome</keyword>